<reference evidence="4 5" key="1">
    <citation type="submission" date="2016-02" db="EMBL/GenBank/DDBJ databases">
        <title>Genome analysis of coral dinoflagellate symbionts highlights evolutionary adaptations to a symbiotic lifestyle.</title>
        <authorList>
            <person name="Aranda M."/>
            <person name="Li Y."/>
            <person name="Liew Y.J."/>
            <person name="Baumgarten S."/>
            <person name="Simakov O."/>
            <person name="Wilson M."/>
            <person name="Piel J."/>
            <person name="Ashoor H."/>
            <person name="Bougouffa S."/>
            <person name="Bajic V.B."/>
            <person name="Ryu T."/>
            <person name="Ravasi T."/>
            <person name="Bayer T."/>
            <person name="Micklem G."/>
            <person name="Kim H."/>
            <person name="Bhak J."/>
            <person name="Lajeunesse T.C."/>
            <person name="Voolstra C.R."/>
        </authorList>
    </citation>
    <scope>NUCLEOTIDE SEQUENCE [LARGE SCALE GENOMIC DNA]</scope>
    <source>
        <strain evidence="4 5">CCMP2467</strain>
    </source>
</reference>
<feature type="coiled-coil region" evidence="1">
    <location>
        <begin position="410"/>
        <end position="437"/>
    </location>
</feature>
<dbReference type="InterPro" id="IPR001107">
    <property type="entry name" value="Band_7"/>
</dbReference>
<proteinExistence type="predicted"/>
<dbReference type="Pfam" id="PF01145">
    <property type="entry name" value="Band_7"/>
    <property type="match status" value="1"/>
</dbReference>
<name>A0A1Q9E3W7_SYMMI</name>
<dbReference type="InterPro" id="IPR036013">
    <property type="entry name" value="Band_7/SPFH_dom_sf"/>
</dbReference>
<keyword evidence="2" id="KW-0472">Membrane</keyword>
<feature type="transmembrane region" description="Helical" evidence="2">
    <location>
        <begin position="5"/>
        <end position="24"/>
    </location>
</feature>
<organism evidence="4 5">
    <name type="scientific">Symbiodinium microadriaticum</name>
    <name type="common">Dinoflagellate</name>
    <name type="synonym">Zooxanthella microadriatica</name>
    <dbReference type="NCBI Taxonomy" id="2951"/>
    <lineage>
        <taxon>Eukaryota</taxon>
        <taxon>Sar</taxon>
        <taxon>Alveolata</taxon>
        <taxon>Dinophyceae</taxon>
        <taxon>Suessiales</taxon>
        <taxon>Symbiodiniaceae</taxon>
        <taxon>Symbiodinium</taxon>
    </lineage>
</organism>
<protein>
    <recommendedName>
        <fullName evidence="3">Band 7 domain-containing protein</fullName>
    </recommendedName>
</protein>
<evidence type="ECO:0000313" key="5">
    <source>
        <dbReference type="Proteomes" id="UP000186817"/>
    </source>
</evidence>
<evidence type="ECO:0000256" key="1">
    <source>
        <dbReference type="SAM" id="Coils"/>
    </source>
</evidence>
<dbReference type="Proteomes" id="UP000186817">
    <property type="component" value="Unassembled WGS sequence"/>
</dbReference>
<dbReference type="SUPFAM" id="SSF117892">
    <property type="entry name" value="Band 7/SPFH domain"/>
    <property type="match status" value="1"/>
</dbReference>
<dbReference type="OrthoDB" id="190994at2759"/>
<feature type="domain" description="Band 7" evidence="3">
    <location>
        <begin position="44"/>
        <end position="212"/>
    </location>
</feature>
<keyword evidence="5" id="KW-1185">Reference proteome</keyword>
<dbReference type="EMBL" id="LSRX01000272">
    <property type="protein sequence ID" value="OLQ02120.1"/>
    <property type="molecule type" value="Genomic_DNA"/>
</dbReference>
<evidence type="ECO:0000256" key="2">
    <source>
        <dbReference type="SAM" id="Phobius"/>
    </source>
</evidence>
<comment type="caution">
    <text evidence="4">The sequence shown here is derived from an EMBL/GenBank/DDBJ whole genome shotgun (WGS) entry which is preliminary data.</text>
</comment>
<evidence type="ECO:0000259" key="3">
    <source>
        <dbReference type="Pfam" id="PF01145"/>
    </source>
</evidence>
<keyword evidence="2" id="KW-0812">Transmembrane</keyword>
<keyword evidence="2" id="KW-1133">Transmembrane helix</keyword>
<accession>A0A1Q9E3W7</accession>
<keyword evidence="1" id="KW-0175">Coiled coil</keyword>
<sequence>MQCWLISVVVVAISTMILLFIFSFDSLEYQQIGLNYSFLSESVEKEPYKPGRYYLGVTNRFIKFPRTVQSISFIDDWAEGLQGPALQSRTKDGLTVHLEVSFQYKLIFSQLYNLWATLGHDHYETTFTRMAMEQLSTATTHHNAHFFFRNRTYVSTEMHRKLDEHFRKHAFAEVPFFQLRTVHLPDDFEDAIRETQVQEQHIHIARLEQQKKKVTFATEVLKAEQAVKKINNEAGGEATATLTKNRAYCEQYKFTQEIQADALEHLGFLLVIFLTLSDPQPFAWIALGIPHPSAVCTMNTTAFDVESLSPGYPPDSPPVPRFLKSKESKVVKAVKREETLESVSQGSTAASRGFFAANYSDDENSEPDFGLSLRGPPGLCQQAPTVTVAPSLESRASHASPTSPDSGHEIFRRLQELEKMKAALSQLEAEERIAQANARPDPALMARMPAAMLSSQAMFRAPQEPSGLGRSWPAAPPSQSFQPSLLSTVATPNFQDLQIPPLLGPSPSGAVPAAQAFAPGRTDLDAAHSSPTSPAAHWKQAPAEFAVQKGINQELLAASATEDEGCALQMNGVNLSTAIHRIARACQRFKNSADQAPSFVSLVVAAERIVLQELENRDSQMPVKCCTIIAWSCASLRVFRNSLFKALARLATVSLEQCQSYEMTNIMWAFGELCKSRRQLSKDLKEDLRNLLEATCSVFIARPIGWKLQVLMSALVSLTILPWQPCSQLLFTDIAKEVAGRQQELANEKTKPLAMAFHELRTKKPQAFKEIMLALQDFPDFVAHPSLRGNRT</sequence>
<gene>
    <name evidence="4" type="ORF">AK812_SmicGene15065</name>
</gene>
<evidence type="ECO:0000313" key="4">
    <source>
        <dbReference type="EMBL" id="OLQ02120.1"/>
    </source>
</evidence>
<dbReference type="AlphaFoldDB" id="A0A1Q9E3W7"/>